<feature type="domain" description="CCHC-type" evidence="3">
    <location>
        <begin position="18"/>
        <end position="31"/>
    </location>
</feature>
<dbReference type="AlphaFoldDB" id="A0A7L2D9F7"/>
<dbReference type="Gene3D" id="4.10.60.10">
    <property type="entry name" value="Zinc finger, CCHC-type"/>
    <property type="match status" value="1"/>
</dbReference>
<dbReference type="GO" id="GO:0003676">
    <property type="term" value="F:nucleic acid binding"/>
    <property type="evidence" value="ECO:0007669"/>
    <property type="project" value="InterPro"/>
</dbReference>
<dbReference type="Pfam" id="PF00098">
    <property type="entry name" value="zf-CCHC"/>
    <property type="match status" value="1"/>
</dbReference>
<keyword evidence="5" id="KW-1185">Reference proteome</keyword>
<dbReference type="InterPro" id="IPR050195">
    <property type="entry name" value="Primate_lentivir_Gag_pol-like"/>
</dbReference>
<dbReference type="EMBL" id="VWYD01019864">
    <property type="protein sequence ID" value="NXQ46293.1"/>
    <property type="molecule type" value="Genomic_DNA"/>
</dbReference>
<reference evidence="4 5" key="1">
    <citation type="submission" date="2019-09" db="EMBL/GenBank/DDBJ databases">
        <title>Bird 10,000 Genomes (B10K) Project - Family phase.</title>
        <authorList>
            <person name="Zhang G."/>
        </authorList>
    </citation>
    <scope>NUCLEOTIDE SEQUENCE [LARGE SCALE GENOMIC DNA]</scope>
    <source>
        <strain evidence="4">B10K-DU-001-17</strain>
        <tissue evidence="4">Muscle</tissue>
    </source>
</reference>
<sequence length="99" mass="11024">MTKALAAIRGPSESAEVCYGCGKPGHFKKDCLALKKAPTLCPRCRKGWHFANKCWSKYDSEGHLIQRNWLQSAGQCHCTPAQMLWLPPQMPSQVPSPQV</sequence>
<organism evidence="4 5">
    <name type="scientific">Catharus fuscescens</name>
    <name type="common">Veery</name>
    <name type="synonym">Turdus fuscescens</name>
    <dbReference type="NCBI Taxonomy" id="159581"/>
    <lineage>
        <taxon>Eukaryota</taxon>
        <taxon>Metazoa</taxon>
        <taxon>Chordata</taxon>
        <taxon>Craniata</taxon>
        <taxon>Vertebrata</taxon>
        <taxon>Euteleostomi</taxon>
        <taxon>Archelosauria</taxon>
        <taxon>Archosauria</taxon>
        <taxon>Dinosauria</taxon>
        <taxon>Saurischia</taxon>
        <taxon>Theropoda</taxon>
        <taxon>Coelurosauria</taxon>
        <taxon>Aves</taxon>
        <taxon>Neognathae</taxon>
        <taxon>Neoaves</taxon>
        <taxon>Telluraves</taxon>
        <taxon>Australaves</taxon>
        <taxon>Passeriformes</taxon>
        <taxon>Turdidae</taxon>
        <taxon>Catharus</taxon>
    </lineage>
</organism>
<evidence type="ECO:0000313" key="4">
    <source>
        <dbReference type="EMBL" id="NXQ46293.1"/>
    </source>
</evidence>
<dbReference type="InterPro" id="IPR036875">
    <property type="entry name" value="Znf_CCHC_sf"/>
</dbReference>
<dbReference type="InterPro" id="IPR001878">
    <property type="entry name" value="Znf_CCHC"/>
</dbReference>
<evidence type="ECO:0000259" key="3">
    <source>
        <dbReference type="PROSITE" id="PS50158"/>
    </source>
</evidence>
<dbReference type="PANTHER" id="PTHR40389:SF4">
    <property type="match status" value="1"/>
</dbReference>
<feature type="non-terminal residue" evidence="4">
    <location>
        <position position="1"/>
    </location>
</feature>
<comment type="caution">
    <text evidence="4">The sequence shown here is derived from an EMBL/GenBank/DDBJ whole genome shotgun (WGS) entry which is preliminary data.</text>
</comment>
<keyword evidence="2" id="KW-0479">Metal-binding</keyword>
<keyword evidence="1" id="KW-0945">Host-virus interaction</keyword>
<keyword evidence="2" id="KW-0863">Zinc-finger</keyword>
<dbReference type="Proteomes" id="UP000519684">
    <property type="component" value="Unassembled WGS sequence"/>
</dbReference>
<feature type="non-terminal residue" evidence="4">
    <location>
        <position position="99"/>
    </location>
</feature>
<keyword evidence="2" id="KW-0862">Zinc</keyword>
<evidence type="ECO:0000313" key="5">
    <source>
        <dbReference type="Proteomes" id="UP000519684"/>
    </source>
</evidence>
<name>A0A7L2D9F7_CATFU</name>
<dbReference type="Pfam" id="PF14787">
    <property type="entry name" value="zf-CCHC_5"/>
    <property type="match status" value="1"/>
</dbReference>
<dbReference type="PANTHER" id="PTHR40389">
    <property type="entry name" value="ENDOGENOUS RETROVIRUS GROUP K MEMBER 24 GAG POLYPROTEIN-RELATED"/>
    <property type="match status" value="1"/>
</dbReference>
<dbReference type="PROSITE" id="PS50158">
    <property type="entry name" value="ZF_CCHC"/>
    <property type="match status" value="1"/>
</dbReference>
<accession>A0A7L2D9F7</accession>
<dbReference type="SUPFAM" id="SSF57756">
    <property type="entry name" value="Retrovirus zinc finger-like domains"/>
    <property type="match status" value="2"/>
</dbReference>
<protein>
    <submittedName>
        <fullName evidence="4">GAK24 protein</fullName>
    </submittedName>
</protein>
<dbReference type="SMART" id="SM00343">
    <property type="entry name" value="ZnF_C2HC"/>
    <property type="match status" value="2"/>
</dbReference>
<dbReference type="GO" id="GO:0008270">
    <property type="term" value="F:zinc ion binding"/>
    <property type="evidence" value="ECO:0007669"/>
    <property type="project" value="UniProtKB-KW"/>
</dbReference>
<evidence type="ECO:0000256" key="2">
    <source>
        <dbReference type="PROSITE-ProRule" id="PRU00047"/>
    </source>
</evidence>
<gene>
    <name evidence="4" type="primary">Ervk24</name>
    <name evidence="4" type="ORF">CATFUS_R15179</name>
</gene>
<proteinExistence type="predicted"/>
<evidence type="ECO:0000256" key="1">
    <source>
        <dbReference type="ARBA" id="ARBA00022581"/>
    </source>
</evidence>